<protein>
    <submittedName>
        <fullName evidence="1">Uncharacterized protein</fullName>
    </submittedName>
</protein>
<dbReference type="AlphaFoldDB" id="A0A645IB27"/>
<name>A0A645IB27_9ZZZZ</name>
<sequence length="103" mass="11476">MFADHQPLIPHAILPLHNLNILGLGVRGDPIDHGQGESNLLFNPRYDGWKNLGAVLEDAPFQHMPVGGYVVTGGDGELLPVLLATLKQGERKESYRRMWILRI</sequence>
<dbReference type="EMBL" id="VSSQ01103883">
    <property type="protein sequence ID" value="MPN44623.1"/>
    <property type="molecule type" value="Genomic_DNA"/>
</dbReference>
<organism evidence="1">
    <name type="scientific">bioreactor metagenome</name>
    <dbReference type="NCBI Taxonomy" id="1076179"/>
    <lineage>
        <taxon>unclassified sequences</taxon>
        <taxon>metagenomes</taxon>
        <taxon>ecological metagenomes</taxon>
    </lineage>
</organism>
<comment type="caution">
    <text evidence="1">The sequence shown here is derived from an EMBL/GenBank/DDBJ whole genome shotgun (WGS) entry which is preliminary data.</text>
</comment>
<accession>A0A645IB27</accession>
<evidence type="ECO:0000313" key="1">
    <source>
        <dbReference type="EMBL" id="MPN44623.1"/>
    </source>
</evidence>
<gene>
    <name evidence="1" type="ORF">SDC9_192188</name>
</gene>
<reference evidence="1" key="1">
    <citation type="submission" date="2019-08" db="EMBL/GenBank/DDBJ databases">
        <authorList>
            <person name="Kucharzyk K."/>
            <person name="Murdoch R.W."/>
            <person name="Higgins S."/>
            <person name="Loffler F."/>
        </authorList>
    </citation>
    <scope>NUCLEOTIDE SEQUENCE</scope>
</reference>
<proteinExistence type="predicted"/>